<evidence type="ECO:0000256" key="1">
    <source>
        <dbReference type="SAM" id="MobiDB-lite"/>
    </source>
</evidence>
<dbReference type="AlphaFoldDB" id="A0A9W7ZQC5"/>
<protein>
    <submittedName>
        <fullName evidence="3">Uncharacterized protein</fullName>
    </submittedName>
</protein>
<gene>
    <name evidence="3" type="ORF">IWQ60_011513</name>
</gene>
<dbReference type="Proteomes" id="UP001150569">
    <property type="component" value="Unassembled WGS sequence"/>
</dbReference>
<evidence type="ECO:0000256" key="2">
    <source>
        <dbReference type="SAM" id="SignalP"/>
    </source>
</evidence>
<keyword evidence="4" id="KW-1185">Reference proteome</keyword>
<reference evidence="3" key="1">
    <citation type="submission" date="2022-07" db="EMBL/GenBank/DDBJ databases">
        <title>Phylogenomic reconstructions and comparative analyses of Kickxellomycotina fungi.</title>
        <authorList>
            <person name="Reynolds N.K."/>
            <person name="Stajich J.E."/>
            <person name="Barry K."/>
            <person name="Grigoriev I.V."/>
            <person name="Crous P."/>
            <person name="Smith M.E."/>
        </authorList>
    </citation>
    <scope>NUCLEOTIDE SEQUENCE</scope>
    <source>
        <strain evidence="3">RSA 861</strain>
    </source>
</reference>
<keyword evidence="2" id="KW-0732">Signal</keyword>
<organism evidence="3 4">
    <name type="scientific">Tieghemiomyces parasiticus</name>
    <dbReference type="NCBI Taxonomy" id="78921"/>
    <lineage>
        <taxon>Eukaryota</taxon>
        <taxon>Fungi</taxon>
        <taxon>Fungi incertae sedis</taxon>
        <taxon>Zoopagomycota</taxon>
        <taxon>Kickxellomycotina</taxon>
        <taxon>Dimargaritomycetes</taxon>
        <taxon>Dimargaritales</taxon>
        <taxon>Dimargaritaceae</taxon>
        <taxon>Tieghemiomyces</taxon>
    </lineage>
</organism>
<feature type="chain" id="PRO_5040907962" evidence="2">
    <location>
        <begin position="34"/>
        <end position="164"/>
    </location>
</feature>
<sequence>LQATTVLLALAALPCLAVMRIPLLPCPAEPVDANDDFACNPLPVTSDTDSDDQVTTKRKSTRQTTTYTTSAQPTATSSSCKGDEDNFESYGVTFDTSDISFSDAKISFRKSMKRAKLCFQYTRSIEPLPDTVYVRVDPEYRNLMIDMEYVNGIVDPSSNGGSYV</sequence>
<feature type="signal peptide" evidence="2">
    <location>
        <begin position="1"/>
        <end position="33"/>
    </location>
</feature>
<accession>A0A9W7ZQC5</accession>
<name>A0A9W7ZQC5_9FUNG</name>
<feature type="region of interest" description="Disordered" evidence="1">
    <location>
        <begin position="43"/>
        <end position="82"/>
    </location>
</feature>
<dbReference type="EMBL" id="JANBPT010001315">
    <property type="protein sequence ID" value="KAJ1908812.1"/>
    <property type="molecule type" value="Genomic_DNA"/>
</dbReference>
<feature type="compositionally biased region" description="Low complexity" evidence="1">
    <location>
        <begin position="62"/>
        <end position="79"/>
    </location>
</feature>
<feature type="non-terminal residue" evidence="3">
    <location>
        <position position="1"/>
    </location>
</feature>
<proteinExistence type="predicted"/>
<comment type="caution">
    <text evidence="3">The sequence shown here is derived from an EMBL/GenBank/DDBJ whole genome shotgun (WGS) entry which is preliminary data.</text>
</comment>
<evidence type="ECO:0000313" key="3">
    <source>
        <dbReference type="EMBL" id="KAJ1908812.1"/>
    </source>
</evidence>
<evidence type="ECO:0000313" key="4">
    <source>
        <dbReference type="Proteomes" id="UP001150569"/>
    </source>
</evidence>